<evidence type="ECO:0000256" key="1">
    <source>
        <dbReference type="SAM" id="Coils"/>
    </source>
</evidence>
<reference evidence="3" key="1">
    <citation type="submission" date="2010-05" db="EMBL/GenBank/DDBJ databases">
        <title>Complete sequence of Staphylothermus hellenicus DSM 12710.</title>
        <authorList>
            <consortium name="US DOE Joint Genome Institute"/>
            <person name="Lucas S."/>
            <person name="Copeland A."/>
            <person name="Lapidus A."/>
            <person name="Cheng J.-F."/>
            <person name="Bruce D."/>
            <person name="Goodwin L."/>
            <person name="Pitluck S."/>
            <person name="Davenport K."/>
            <person name="Detter J.C."/>
            <person name="Han C."/>
            <person name="Tapia R."/>
            <person name="Larimer F."/>
            <person name="Land M."/>
            <person name="Hauser L."/>
            <person name="Kyrpides N."/>
            <person name="Mikhailova N."/>
            <person name="Anderson I.J."/>
            <person name="Woyke T."/>
        </authorList>
    </citation>
    <scope>NUCLEOTIDE SEQUENCE [LARGE SCALE GENOMIC DNA]</scope>
    <source>
        <strain evidence="3">DSM 12710 / JCM 10830 / BK20S6-10-b1 / P8</strain>
    </source>
</reference>
<dbReference type="Proteomes" id="UP000002573">
    <property type="component" value="Chromosome"/>
</dbReference>
<sequence>MSAVVREFSSFADLIKSIDEELNMLKQQLADYLRRLEDIRAKSEQERRLRELLKNLTGEEQTSKGKVVDLKDVKLYVNPDAQQEATVMEEIIDRINKTIQSLQSIRKSLEPLSNVEVEAKIVVVYKEGAPSSIILKLSST</sequence>
<dbReference type="OrthoDB" id="18809at2157"/>
<evidence type="ECO:0000313" key="3">
    <source>
        <dbReference type="Proteomes" id="UP000002573"/>
    </source>
</evidence>
<dbReference type="KEGG" id="shc:Shell_0334"/>
<protein>
    <submittedName>
        <fullName evidence="2">Uncharacterized protein</fullName>
    </submittedName>
</protein>
<organism evidence="2 3">
    <name type="scientific">Staphylothermus hellenicus (strain DSM 12710 / JCM 10830 / BK20S6-10-b1 / P8)</name>
    <dbReference type="NCBI Taxonomy" id="591019"/>
    <lineage>
        <taxon>Archaea</taxon>
        <taxon>Thermoproteota</taxon>
        <taxon>Thermoprotei</taxon>
        <taxon>Desulfurococcales</taxon>
        <taxon>Desulfurococcaceae</taxon>
        <taxon>Staphylothermus</taxon>
    </lineage>
</organism>
<dbReference type="AlphaFoldDB" id="D7DBB9"/>
<dbReference type="HOGENOM" id="CLU_151704_0_0_2"/>
<keyword evidence="3" id="KW-1185">Reference proteome</keyword>
<evidence type="ECO:0000313" key="2">
    <source>
        <dbReference type="EMBL" id="ADI31466.1"/>
    </source>
</evidence>
<name>D7DBB9_STAHD</name>
<proteinExistence type="predicted"/>
<keyword evidence="1" id="KW-0175">Coiled coil</keyword>
<dbReference type="EMBL" id="CP002051">
    <property type="protein sequence ID" value="ADI31466.1"/>
    <property type="molecule type" value="Genomic_DNA"/>
</dbReference>
<feature type="coiled-coil region" evidence="1">
    <location>
        <begin position="15"/>
        <end position="62"/>
    </location>
</feature>
<dbReference type="GeneID" id="9233623"/>
<dbReference type="STRING" id="591019.Shell_0334"/>
<dbReference type="RefSeq" id="WP_013142664.1">
    <property type="nucleotide sequence ID" value="NC_014205.1"/>
</dbReference>
<dbReference type="eggNOG" id="arCOG04264">
    <property type="taxonomic scope" value="Archaea"/>
</dbReference>
<accession>D7DBB9</accession>
<reference evidence="2 3" key="2">
    <citation type="journal article" date="2011" name="Stand. Genomic Sci.">
        <title>Complete genome sequence of Staphylothermus hellenicus P8.</title>
        <authorList>
            <person name="Anderson I."/>
            <person name="Wirth R."/>
            <person name="Lucas S."/>
            <person name="Copeland A."/>
            <person name="Lapidus A."/>
            <person name="Cheng J.F."/>
            <person name="Goodwin L."/>
            <person name="Pitluck S."/>
            <person name="Davenport K."/>
            <person name="Detter J.C."/>
            <person name="Han C."/>
            <person name="Tapia R."/>
            <person name="Land M."/>
            <person name="Hauser L."/>
            <person name="Pati A."/>
            <person name="Mikhailova N."/>
            <person name="Woyke T."/>
            <person name="Klenk H.P."/>
            <person name="Kyrpides N."/>
            <person name="Ivanova N."/>
        </authorList>
    </citation>
    <scope>NUCLEOTIDE SEQUENCE [LARGE SCALE GENOMIC DNA]</scope>
    <source>
        <strain evidence="3">DSM 12710 / JCM 10830 / BK20S6-10-b1 / P8</strain>
    </source>
</reference>
<gene>
    <name evidence="2" type="ordered locus">Shell_0334</name>
</gene>